<dbReference type="EMBL" id="UINC01179609">
    <property type="protein sequence ID" value="SVD88371.1"/>
    <property type="molecule type" value="Genomic_DNA"/>
</dbReference>
<dbReference type="PROSITE" id="PS51318">
    <property type="entry name" value="TAT"/>
    <property type="match status" value="1"/>
</dbReference>
<protein>
    <submittedName>
        <fullName evidence="1">Uncharacterized protein</fullName>
    </submittedName>
</protein>
<dbReference type="InterPro" id="IPR006311">
    <property type="entry name" value="TAT_signal"/>
</dbReference>
<dbReference type="AlphaFoldDB" id="A0A382YZ07"/>
<sequence>MLTILDEQRAMSRRKLLSVGSLGLGGLTLSSLLGTKVAALNSAKVNPLTGKSVI</sequence>
<reference evidence="1" key="1">
    <citation type="submission" date="2018-05" db="EMBL/GenBank/DDBJ databases">
        <authorList>
            <person name="Lanie J.A."/>
            <person name="Ng W.-L."/>
            <person name="Kazmierczak K.M."/>
            <person name="Andrzejewski T.M."/>
            <person name="Davidsen T.M."/>
            <person name="Wayne K.J."/>
            <person name="Tettelin H."/>
            <person name="Glass J.I."/>
            <person name="Rusch D."/>
            <person name="Podicherti R."/>
            <person name="Tsui H.-C.T."/>
            <person name="Winkler M.E."/>
        </authorList>
    </citation>
    <scope>NUCLEOTIDE SEQUENCE</scope>
</reference>
<organism evidence="1">
    <name type="scientific">marine metagenome</name>
    <dbReference type="NCBI Taxonomy" id="408172"/>
    <lineage>
        <taxon>unclassified sequences</taxon>
        <taxon>metagenomes</taxon>
        <taxon>ecological metagenomes</taxon>
    </lineage>
</organism>
<proteinExistence type="predicted"/>
<feature type="non-terminal residue" evidence="1">
    <location>
        <position position="54"/>
    </location>
</feature>
<accession>A0A382YZ07</accession>
<name>A0A382YZ07_9ZZZZ</name>
<gene>
    <name evidence="1" type="ORF">METZ01_LOCUS441225</name>
</gene>
<evidence type="ECO:0000313" key="1">
    <source>
        <dbReference type="EMBL" id="SVD88371.1"/>
    </source>
</evidence>